<feature type="transmembrane region" description="Helical" evidence="1">
    <location>
        <begin position="20"/>
        <end position="38"/>
    </location>
</feature>
<protein>
    <submittedName>
        <fullName evidence="2">TIGR02206 family membrane protein</fullName>
    </submittedName>
</protein>
<dbReference type="EMBL" id="NOJY02000008">
    <property type="protein sequence ID" value="RDY28232.1"/>
    <property type="molecule type" value="Genomic_DNA"/>
</dbReference>
<reference evidence="2 3" key="1">
    <citation type="journal article" date="2017" name="Genome Announc.">
        <title>Draft Genome Sequence of Romboutsia weinsteinii sp. nov. Strain CCRI-19649(T) Isolated from Surface Water.</title>
        <authorList>
            <person name="Maheux A.F."/>
            <person name="Boudreau D.K."/>
            <person name="Berube E."/>
            <person name="Boissinot M."/>
            <person name="Cantin P."/>
            <person name="Raymond F."/>
            <person name="Corbeil J."/>
            <person name="Omar R.F."/>
            <person name="Bergeron M.G."/>
        </authorList>
    </citation>
    <scope>NUCLEOTIDE SEQUENCE [LARGE SCALE GENOMIC DNA]</scope>
    <source>
        <strain evidence="2 3">CCRI-19649</strain>
    </source>
</reference>
<dbReference type="Proteomes" id="UP000215694">
    <property type="component" value="Unassembled WGS sequence"/>
</dbReference>
<organism evidence="2 3">
    <name type="scientific">Romboutsia weinsteinii</name>
    <dbReference type="NCBI Taxonomy" id="2020949"/>
    <lineage>
        <taxon>Bacteria</taxon>
        <taxon>Bacillati</taxon>
        <taxon>Bacillota</taxon>
        <taxon>Clostridia</taxon>
        <taxon>Peptostreptococcales</taxon>
        <taxon>Peptostreptococcaceae</taxon>
        <taxon>Romboutsia</taxon>
    </lineage>
</organism>
<feature type="transmembrane region" description="Helical" evidence="1">
    <location>
        <begin position="50"/>
        <end position="69"/>
    </location>
</feature>
<dbReference type="Pfam" id="PF14808">
    <property type="entry name" value="TMEM164"/>
    <property type="match status" value="1"/>
</dbReference>
<evidence type="ECO:0000313" key="2">
    <source>
        <dbReference type="EMBL" id="RDY28232.1"/>
    </source>
</evidence>
<feature type="transmembrane region" description="Helical" evidence="1">
    <location>
        <begin position="134"/>
        <end position="153"/>
    </location>
</feature>
<evidence type="ECO:0000256" key="1">
    <source>
        <dbReference type="SAM" id="Phobius"/>
    </source>
</evidence>
<evidence type="ECO:0000313" key="3">
    <source>
        <dbReference type="Proteomes" id="UP000215694"/>
    </source>
</evidence>
<keyword evidence="1" id="KW-1133">Transmembrane helix</keyword>
<keyword evidence="1" id="KW-0812">Transmembrane</keyword>
<dbReference type="NCBIfam" id="TIGR02206">
    <property type="entry name" value="intg_mem_TP0381"/>
    <property type="match status" value="1"/>
</dbReference>
<dbReference type="RefSeq" id="WP_116041284.1">
    <property type="nucleotide sequence ID" value="NZ_NOJY02000008.1"/>
</dbReference>
<feature type="transmembrane region" description="Helical" evidence="1">
    <location>
        <begin position="104"/>
        <end position="122"/>
    </location>
</feature>
<comment type="caution">
    <text evidence="2">The sequence shown here is derived from an EMBL/GenBank/DDBJ whole genome shotgun (WGS) entry which is preliminary data.</text>
</comment>
<accession>A0A371J642</accession>
<keyword evidence="1" id="KW-0472">Membrane</keyword>
<sequence>MKEFFDYNTNFGHRTTILEILIPIFITFTIIYCISRFRYKIKTNIKIDKLFRICMLVSLSIFYISNYILLWMQTGFNIHKLPLQLCSISALLCIILLLTNNKKIFNFVIFSGVLGGIGSILSPDVSCSWMYYRYYQFMGMHSLIAIVPMYYAIIYKYLPSKREAINVFIIIQTLAVIMGILNTIFNTDYLYVGFSGNIGPKGTIIECFGESTFYLINYEIFIMSVFFIWFILFKLIFYKNYVIKNK</sequence>
<gene>
    <name evidence="2" type="ORF">CHL78_006495</name>
</gene>
<dbReference type="InterPro" id="IPR011737">
    <property type="entry name" value="CHP02206_TP0381"/>
</dbReference>
<dbReference type="AlphaFoldDB" id="A0A371J642"/>
<name>A0A371J642_9FIRM</name>
<dbReference type="OrthoDB" id="9813172at2"/>
<feature type="transmembrane region" description="Helical" evidence="1">
    <location>
        <begin position="220"/>
        <end position="238"/>
    </location>
</feature>
<feature type="transmembrane region" description="Helical" evidence="1">
    <location>
        <begin position="165"/>
        <end position="185"/>
    </location>
</feature>
<keyword evidence="3" id="KW-1185">Reference proteome</keyword>
<feature type="transmembrane region" description="Helical" evidence="1">
    <location>
        <begin position="81"/>
        <end position="99"/>
    </location>
</feature>
<proteinExistence type="predicted"/>